<evidence type="ECO:0000256" key="2">
    <source>
        <dbReference type="SAM" id="Phobius"/>
    </source>
</evidence>
<evidence type="ECO:0000256" key="1">
    <source>
        <dbReference type="SAM" id="MobiDB-lite"/>
    </source>
</evidence>
<dbReference type="Gene3D" id="1.20.1280.50">
    <property type="match status" value="1"/>
</dbReference>
<name>A0AAN7TVX8_9MYCE</name>
<evidence type="ECO:0000259" key="3">
    <source>
        <dbReference type="PROSITE" id="PS50181"/>
    </source>
</evidence>
<feature type="domain" description="F-box" evidence="3">
    <location>
        <begin position="128"/>
        <end position="175"/>
    </location>
</feature>
<feature type="region of interest" description="Disordered" evidence="1">
    <location>
        <begin position="89"/>
        <end position="121"/>
    </location>
</feature>
<feature type="compositionally biased region" description="Acidic residues" evidence="1">
    <location>
        <begin position="282"/>
        <end position="297"/>
    </location>
</feature>
<keyword evidence="2" id="KW-0472">Membrane</keyword>
<feature type="compositionally biased region" description="Low complexity" evidence="1">
    <location>
        <begin position="268"/>
        <end position="279"/>
    </location>
</feature>
<comment type="caution">
    <text evidence="4">The sequence shown here is derived from an EMBL/GenBank/DDBJ whole genome shotgun (WGS) entry which is preliminary data.</text>
</comment>
<keyword evidence="2" id="KW-1133">Transmembrane helix</keyword>
<feature type="region of interest" description="Disordered" evidence="1">
    <location>
        <begin position="268"/>
        <end position="298"/>
    </location>
</feature>
<reference evidence="4 5" key="1">
    <citation type="submission" date="2023-11" db="EMBL/GenBank/DDBJ databases">
        <title>Dfirmibasis_genome.</title>
        <authorList>
            <person name="Edelbroek B."/>
            <person name="Kjellin J."/>
            <person name="Jerlstrom-Hultqvist J."/>
            <person name="Soderbom F."/>
        </authorList>
    </citation>
    <scope>NUCLEOTIDE SEQUENCE [LARGE SCALE GENOMIC DNA]</scope>
    <source>
        <strain evidence="4 5">TNS-C-14</strain>
    </source>
</reference>
<dbReference type="PANTHER" id="PTHR16148">
    <property type="entry name" value="NF-KAPPA-B-REPRESSING FACTOR-RELATED"/>
    <property type="match status" value="1"/>
</dbReference>
<keyword evidence="5" id="KW-1185">Reference proteome</keyword>
<protein>
    <recommendedName>
        <fullName evidence="3">F-box domain-containing protein</fullName>
    </recommendedName>
</protein>
<feature type="region of interest" description="Disordered" evidence="1">
    <location>
        <begin position="39"/>
        <end position="63"/>
    </location>
</feature>
<feature type="transmembrane region" description="Helical" evidence="2">
    <location>
        <begin position="18"/>
        <end position="37"/>
    </location>
</feature>
<dbReference type="SUPFAM" id="SSF81383">
    <property type="entry name" value="F-box domain"/>
    <property type="match status" value="1"/>
</dbReference>
<organism evidence="4 5">
    <name type="scientific">Dictyostelium firmibasis</name>
    <dbReference type="NCBI Taxonomy" id="79012"/>
    <lineage>
        <taxon>Eukaryota</taxon>
        <taxon>Amoebozoa</taxon>
        <taxon>Evosea</taxon>
        <taxon>Eumycetozoa</taxon>
        <taxon>Dictyostelia</taxon>
        <taxon>Dictyosteliales</taxon>
        <taxon>Dictyosteliaceae</taxon>
        <taxon>Dictyostelium</taxon>
    </lineage>
</organism>
<dbReference type="PROSITE" id="PS50181">
    <property type="entry name" value="FBOX"/>
    <property type="match status" value="1"/>
</dbReference>
<dbReference type="SMART" id="SM00256">
    <property type="entry name" value="FBOX"/>
    <property type="match status" value="1"/>
</dbReference>
<dbReference type="Proteomes" id="UP001344447">
    <property type="component" value="Unassembled WGS sequence"/>
</dbReference>
<accession>A0AAN7TVX8</accession>
<evidence type="ECO:0000313" key="4">
    <source>
        <dbReference type="EMBL" id="KAK5580829.1"/>
    </source>
</evidence>
<evidence type="ECO:0000313" key="5">
    <source>
        <dbReference type="Proteomes" id="UP001344447"/>
    </source>
</evidence>
<dbReference type="InterPro" id="IPR036047">
    <property type="entry name" value="F-box-like_dom_sf"/>
</dbReference>
<sequence>MQSPNNASFFTALLKNKYIFGVIASVIVLTLGLFKTIKSSSDGSNDKKNDNKNDNTNENINKRKLQDDILGDLKEEINKLKPLTTNIDSENINTTKTDNNNNINNKNNNNNNKNYKNNNNNNNDIKKDIELISLPHQILYQIFESISPQDFTNCSKLNKKWNSVLIKLDKCWIQYSIDRWNLHQTYPFEETRNKNKEYFKKKYLEEKKRLGFKPEQYIVSIMSECSEFTEPGRWKSEKIINPNGSWWRKRFVEEMSKGLTMTTFILNNNNNSSKNGNGRNNDDDDQEIEDDEEEEVGLDSRCPTGNIVLNGKVNTPIGAFRFIDKEDALLKFNGDSWLEKHFSDSPFAGEVVGYFNFSLFPLDCDDELFQPYRSQIVEFLRILTFGTRGTVTRLKTQYSVQSIVFEQCTLSSIFGKYGFNDGDALLDTDITSNYIVSLIEEIQNFLDKSGVGVNTVEGGAKVVYTDRTSHNPIRYSGHLSKESLQLHINLWIYNSVILQSKRLWNRRLED</sequence>
<gene>
    <name evidence="4" type="ORF">RB653_000853</name>
</gene>
<proteinExistence type="predicted"/>
<feature type="compositionally biased region" description="Low complexity" evidence="1">
    <location>
        <begin position="91"/>
        <end position="121"/>
    </location>
</feature>
<dbReference type="AlphaFoldDB" id="A0AAN7TVX8"/>
<feature type="compositionally biased region" description="Basic and acidic residues" evidence="1">
    <location>
        <begin position="44"/>
        <end position="63"/>
    </location>
</feature>
<dbReference type="EMBL" id="JAVFKY010000002">
    <property type="protein sequence ID" value="KAK5580829.1"/>
    <property type="molecule type" value="Genomic_DNA"/>
</dbReference>
<dbReference type="PANTHER" id="PTHR16148:SF23">
    <property type="entry name" value="B BOX-TYPE DOMAIN-CONTAINING PROTEIN-RELATED"/>
    <property type="match status" value="1"/>
</dbReference>
<dbReference type="Pfam" id="PF12937">
    <property type="entry name" value="F-box-like"/>
    <property type="match status" value="1"/>
</dbReference>
<dbReference type="InterPro" id="IPR001810">
    <property type="entry name" value="F-box_dom"/>
</dbReference>
<keyword evidence="2" id="KW-0812">Transmembrane</keyword>